<keyword evidence="6" id="KW-0249">Electron transport</keyword>
<comment type="cofactor">
    <cofactor evidence="6">
        <name>[4Fe-4S] cluster</name>
        <dbReference type="ChEBI" id="CHEBI:49883"/>
    </cofactor>
    <text evidence="6">Binds 2 [4Fe-4S] clusters.</text>
</comment>
<dbReference type="InterPro" id="IPR017896">
    <property type="entry name" value="4Fe4S_Fe-S-bd"/>
</dbReference>
<accession>A0A518EXM6</accession>
<proteinExistence type="predicted"/>
<evidence type="ECO:0000256" key="6">
    <source>
        <dbReference type="PIRNR" id="PIRNR000139"/>
    </source>
</evidence>
<keyword evidence="2 6" id="KW-0479">Metal-binding</keyword>
<evidence type="ECO:0000259" key="7">
    <source>
        <dbReference type="PROSITE" id="PS51379"/>
    </source>
</evidence>
<evidence type="ECO:0000256" key="3">
    <source>
        <dbReference type="ARBA" id="ARBA00022737"/>
    </source>
</evidence>
<dbReference type="PANTHER" id="PTHR32479:SF17">
    <property type="entry name" value="GLYCOLATE OXIDASE IRON-SULFUR SUBUNIT"/>
    <property type="match status" value="1"/>
</dbReference>
<gene>
    <name evidence="8" type="primary">lutA_2</name>
    <name evidence="8" type="ORF">Poly30_43940</name>
</gene>
<dbReference type="Gene3D" id="1.10.1060.10">
    <property type="entry name" value="Alpha-helical ferredoxin"/>
    <property type="match status" value="1"/>
</dbReference>
<dbReference type="SUPFAM" id="SSF46548">
    <property type="entry name" value="alpha-helical ferredoxin"/>
    <property type="match status" value="1"/>
</dbReference>
<evidence type="ECO:0000256" key="4">
    <source>
        <dbReference type="ARBA" id="ARBA00023004"/>
    </source>
</evidence>
<dbReference type="EMBL" id="CP036434">
    <property type="protein sequence ID" value="QDV08839.1"/>
    <property type="molecule type" value="Genomic_DNA"/>
</dbReference>
<feature type="domain" description="4Fe-4S ferredoxin-type" evidence="7">
    <location>
        <begin position="13"/>
        <end position="45"/>
    </location>
</feature>
<dbReference type="RefSeq" id="WP_419190468.1">
    <property type="nucleotide sequence ID" value="NZ_CP036434.1"/>
</dbReference>
<dbReference type="PROSITE" id="PS00198">
    <property type="entry name" value="4FE4S_FER_1"/>
    <property type="match status" value="2"/>
</dbReference>
<keyword evidence="3" id="KW-0677">Repeat</keyword>
<keyword evidence="4 6" id="KW-0408">Iron</keyword>
<dbReference type="EC" id="1.1.99.14" evidence="6"/>
<comment type="catalytic activity">
    <reaction evidence="6">
        <text>(R)-lactate + A = pyruvate + AH2</text>
        <dbReference type="Rhea" id="RHEA:15089"/>
        <dbReference type="ChEBI" id="CHEBI:13193"/>
        <dbReference type="ChEBI" id="CHEBI:15361"/>
        <dbReference type="ChEBI" id="CHEBI:16004"/>
        <dbReference type="ChEBI" id="CHEBI:17499"/>
    </reaction>
</comment>
<keyword evidence="6" id="KW-0813">Transport</keyword>
<reference evidence="8 9" key="1">
    <citation type="submission" date="2019-02" db="EMBL/GenBank/DDBJ databases">
        <title>Deep-cultivation of Planctomycetes and their phenomic and genomic characterization uncovers novel biology.</title>
        <authorList>
            <person name="Wiegand S."/>
            <person name="Jogler M."/>
            <person name="Boedeker C."/>
            <person name="Pinto D."/>
            <person name="Vollmers J."/>
            <person name="Rivas-Marin E."/>
            <person name="Kohn T."/>
            <person name="Peeters S.H."/>
            <person name="Heuer A."/>
            <person name="Rast P."/>
            <person name="Oberbeckmann S."/>
            <person name="Bunk B."/>
            <person name="Jeske O."/>
            <person name="Meyerdierks A."/>
            <person name="Storesund J.E."/>
            <person name="Kallscheuer N."/>
            <person name="Luecker S."/>
            <person name="Lage O.M."/>
            <person name="Pohl T."/>
            <person name="Merkel B.J."/>
            <person name="Hornburger P."/>
            <person name="Mueller R.-W."/>
            <person name="Bruemmer F."/>
            <person name="Labrenz M."/>
            <person name="Spormann A.M."/>
            <person name="Op den Camp H."/>
            <person name="Overmann J."/>
            <person name="Amann R."/>
            <person name="Jetten M.S.M."/>
            <person name="Mascher T."/>
            <person name="Medema M.H."/>
            <person name="Devos D.P."/>
            <person name="Kaster A.-K."/>
            <person name="Ovreas L."/>
            <person name="Rohde M."/>
            <person name="Galperin M.Y."/>
            <person name="Jogler C."/>
        </authorList>
    </citation>
    <scope>NUCLEOTIDE SEQUENCE [LARGE SCALE GENOMIC DNA]</scope>
    <source>
        <strain evidence="8 9">Poly30</strain>
    </source>
</reference>
<dbReference type="InterPro" id="IPR017900">
    <property type="entry name" value="4Fe4S_Fe_S_CS"/>
</dbReference>
<evidence type="ECO:0000313" key="8">
    <source>
        <dbReference type="EMBL" id="QDV08839.1"/>
    </source>
</evidence>
<evidence type="ECO:0000256" key="1">
    <source>
        <dbReference type="ARBA" id="ARBA00022485"/>
    </source>
</evidence>
<evidence type="ECO:0000313" key="9">
    <source>
        <dbReference type="Proteomes" id="UP000320390"/>
    </source>
</evidence>
<dbReference type="InterPro" id="IPR012257">
    <property type="entry name" value="Glc_ox_4Fe-4S"/>
</dbReference>
<dbReference type="PROSITE" id="PS51379">
    <property type="entry name" value="4FE4S_FER_2"/>
    <property type="match status" value="1"/>
</dbReference>
<comment type="catalytic activity">
    <reaction evidence="6">
        <text>glycolate + A = glyoxylate + AH2</text>
        <dbReference type="Rhea" id="RHEA:21264"/>
        <dbReference type="ChEBI" id="CHEBI:13193"/>
        <dbReference type="ChEBI" id="CHEBI:17499"/>
        <dbReference type="ChEBI" id="CHEBI:29805"/>
        <dbReference type="ChEBI" id="CHEBI:36655"/>
        <dbReference type="EC" id="1.1.99.14"/>
    </reaction>
</comment>
<dbReference type="InterPro" id="IPR009051">
    <property type="entry name" value="Helical_ferredxn"/>
</dbReference>
<evidence type="ECO:0000256" key="5">
    <source>
        <dbReference type="ARBA" id="ARBA00023014"/>
    </source>
</evidence>
<keyword evidence="1 6" id="KW-0004">4Fe-4S</keyword>
<keyword evidence="5 6" id="KW-0411">Iron-sulfur</keyword>
<dbReference type="InterPro" id="IPR004017">
    <property type="entry name" value="Cys_rich_dom"/>
</dbReference>
<dbReference type="PIRSF" id="PIRSF000139">
    <property type="entry name" value="Glc_ox_4Fe-4S"/>
    <property type="match status" value="1"/>
</dbReference>
<dbReference type="GO" id="GO:0046872">
    <property type="term" value="F:metal ion binding"/>
    <property type="evidence" value="ECO:0007669"/>
    <property type="project" value="UniProtKB-UniRule"/>
</dbReference>
<dbReference type="Pfam" id="PF02754">
    <property type="entry name" value="CCG"/>
    <property type="match status" value="2"/>
</dbReference>
<dbReference type="PANTHER" id="PTHR32479">
    <property type="entry name" value="GLYCOLATE OXIDASE IRON-SULFUR SUBUNIT"/>
    <property type="match status" value="1"/>
</dbReference>
<name>A0A518EXM6_9BACT</name>
<dbReference type="GO" id="GO:0019154">
    <property type="term" value="F:glycolate dehydrogenase activity"/>
    <property type="evidence" value="ECO:0007669"/>
    <property type="project" value="UniProtKB-EC"/>
</dbReference>
<sequence>MSTEGHRPHPSTKTSLIDHARSLDCIHCGLCLTTCPTYQLTGSETSSPRGRIHLMRAVAEDRLEPDAGFAEEMDFCLVCRHCESVCPAGVEFGAMMEFTRSSLREQQPPGPLARFARWVGFRRILPSRFGLKAAVLGLQLGQTLGLIRLAAPLLGLRGSVMRHLPKVPPRSERRPLPAVTPAQGEKRDRVLVLEGCVMPELFGRVNHAVARTLSATGLDVLSVPKHVCCGALHAHNGEMKDAEELARETIRRFDAVDPSARIVVDSAGCGAHMREYGRLLANDPEYAARAAAFGARVVDYSEELSLPAARARLRPLLRAGHGIEGPITWDDPCHLCHGQGVVDQPRQLLDLVPGLERREMTAANSCCGSAGIYSVLRPKDSLDVLAPKLEHLAKSGAKTLVTANPGCHQQWLVGIGREGMDVPVLHLAEVLDRAISAGE</sequence>
<dbReference type="Proteomes" id="UP000320390">
    <property type="component" value="Chromosome"/>
</dbReference>
<comment type="function">
    <text evidence="6">Component of a complex that catalyzes the oxidation of glycolate to glyoxylate.</text>
</comment>
<keyword evidence="9" id="KW-1185">Reference proteome</keyword>
<dbReference type="GO" id="GO:0051539">
    <property type="term" value="F:4 iron, 4 sulfur cluster binding"/>
    <property type="evidence" value="ECO:0007669"/>
    <property type="project" value="UniProtKB-UniRule"/>
</dbReference>
<dbReference type="Pfam" id="PF13183">
    <property type="entry name" value="Fer4_8"/>
    <property type="match status" value="1"/>
</dbReference>
<protein>
    <recommendedName>
        <fullName evidence="6">Glycolate oxidase iron-sulfur subunit</fullName>
        <ecNumber evidence="6">1.1.99.14</ecNumber>
    </recommendedName>
</protein>
<organism evidence="8 9">
    <name type="scientific">Saltatorellus ferox</name>
    <dbReference type="NCBI Taxonomy" id="2528018"/>
    <lineage>
        <taxon>Bacteria</taxon>
        <taxon>Pseudomonadati</taxon>
        <taxon>Planctomycetota</taxon>
        <taxon>Planctomycetia</taxon>
        <taxon>Planctomycetia incertae sedis</taxon>
        <taxon>Saltatorellus</taxon>
    </lineage>
</organism>
<evidence type="ECO:0000256" key="2">
    <source>
        <dbReference type="ARBA" id="ARBA00022723"/>
    </source>
</evidence>
<dbReference type="AlphaFoldDB" id="A0A518EXM6"/>